<reference evidence="1" key="1">
    <citation type="submission" date="2021-05" db="EMBL/GenBank/DDBJ databases">
        <authorList>
            <person name="Pan Q."/>
            <person name="Jouanno E."/>
            <person name="Zahm M."/>
            <person name="Klopp C."/>
            <person name="Cabau C."/>
            <person name="Louis A."/>
            <person name="Berthelot C."/>
            <person name="Parey E."/>
            <person name="Roest Crollius H."/>
            <person name="Montfort J."/>
            <person name="Robinson-Rechavi M."/>
            <person name="Bouchez O."/>
            <person name="Lampietro C."/>
            <person name="Lopez Roques C."/>
            <person name="Donnadieu C."/>
            <person name="Postlethwait J."/>
            <person name="Bobe J."/>
            <person name="Dillon D."/>
            <person name="Chandos A."/>
            <person name="von Hippel F."/>
            <person name="Guiguen Y."/>
        </authorList>
    </citation>
    <scope>NUCLEOTIDE SEQUENCE</scope>
    <source>
        <strain evidence="1">YG-Jan2019</strain>
    </source>
</reference>
<organism evidence="1 2">
    <name type="scientific">Dallia pectoralis</name>
    <name type="common">Alaska blackfish</name>
    <dbReference type="NCBI Taxonomy" id="75939"/>
    <lineage>
        <taxon>Eukaryota</taxon>
        <taxon>Metazoa</taxon>
        <taxon>Chordata</taxon>
        <taxon>Craniata</taxon>
        <taxon>Vertebrata</taxon>
        <taxon>Euteleostomi</taxon>
        <taxon>Actinopterygii</taxon>
        <taxon>Neopterygii</taxon>
        <taxon>Teleostei</taxon>
        <taxon>Protacanthopterygii</taxon>
        <taxon>Esociformes</taxon>
        <taxon>Umbridae</taxon>
        <taxon>Dallia</taxon>
    </lineage>
</organism>
<accession>A0ACC2G517</accession>
<dbReference type="EMBL" id="CM055744">
    <property type="protein sequence ID" value="KAJ7998829.1"/>
    <property type="molecule type" value="Genomic_DNA"/>
</dbReference>
<protein>
    <submittedName>
        <fullName evidence="1">Uncharacterized protein</fullName>
    </submittedName>
</protein>
<evidence type="ECO:0000313" key="1">
    <source>
        <dbReference type="EMBL" id="KAJ7998829.1"/>
    </source>
</evidence>
<name>A0ACC2G517_DALPE</name>
<proteinExistence type="predicted"/>
<dbReference type="Proteomes" id="UP001157502">
    <property type="component" value="Chromosome 17"/>
</dbReference>
<gene>
    <name evidence="1" type="ORF">DPEC_G00209030</name>
</gene>
<evidence type="ECO:0000313" key="2">
    <source>
        <dbReference type="Proteomes" id="UP001157502"/>
    </source>
</evidence>
<comment type="caution">
    <text evidence="1">The sequence shown here is derived from an EMBL/GenBank/DDBJ whole genome shotgun (WGS) entry which is preliminary data.</text>
</comment>
<sequence length="261" mass="28406">MFNFMGLINGTEAIQTNVSCTCNCKRSTSFQSMEISQLEFVQILVIVVVMMVMVVVITCLLNHYRLSARSFISRHNQARRRHLPLASDGSLWSSDGPGPSSGMSEQQVYTPRPPDRVPSYLQRDHLAPQQQLELNRESVRAPPNRTVYDSHLLDTSLCPPPSLNPGVSATVVATAAQAYSSRVEGAPPTYSEVIGHYYHPSSKPRLHQTPTGGPGRGGGLGGPGPSPPPSLLHGILQQAHLGSLESRSPRSNKEKQKPQPV</sequence>
<keyword evidence="2" id="KW-1185">Reference proteome</keyword>